<gene>
    <name evidence="1" type="ORF">2050HW_00294</name>
</gene>
<proteinExistence type="predicted"/>
<name>A0A289YZF9_9CAUD</name>
<evidence type="ECO:0000313" key="2">
    <source>
        <dbReference type="Proteomes" id="UP000223363"/>
    </source>
</evidence>
<sequence>MSVLHKVISDIRFEIPTDVLEIAFLGKRGRERISPGSLDWEIRNKVIDAKVRADCNLLGALEINIPLAQAEVIPDPTGDYRTVVRIPKRLTQGRTIVETLYFNYTYNLGAQTMIGGTLNNDYSMNNCGNSQLMNYASKILTSAAPGGLTGSAAVRLIGENTILITDYMGSVKQGSITCRVSHDADMNTLPPRAVPQFVQLCVYATKAWIYNNLKVSLNQGYLEGGSEMPVIQEFVDGYSDAAELYKEYFREEWQAVNFLSDASAAGNYYRNLIGGFM</sequence>
<evidence type="ECO:0000313" key="1">
    <source>
        <dbReference type="EMBL" id="ATA65629.1"/>
    </source>
</evidence>
<protein>
    <submittedName>
        <fullName evidence="1">Uncharacterized protein</fullName>
    </submittedName>
</protein>
<accession>A0A289YZF9</accession>
<organism evidence="1 2">
    <name type="scientific">Serratia phage vB_SmaM_ 2050HW</name>
    <dbReference type="NCBI Taxonomy" id="2024252"/>
    <lineage>
        <taxon>Viruses</taxon>
        <taxon>Duplodnaviria</taxon>
        <taxon>Heunggongvirae</taxon>
        <taxon>Uroviricota</taxon>
        <taxon>Caudoviricetes</taxon>
        <taxon>Chimalliviridae</taxon>
        <taxon>Moabitevirus</taxon>
        <taxon>Moabitevirus mv2050HW</taxon>
    </lineage>
</organism>
<dbReference type="Pfam" id="PF24302">
    <property type="entry name" value="DUF7484"/>
    <property type="match status" value="1"/>
</dbReference>
<reference evidence="2" key="1">
    <citation type="submission" date="2017-06" db="EMBL/GenBank/DDBJ databases">
        <authorList>
            <person name="Zhao X."/>
        </authorList>
    </citation>
    <scope>NUCLEOTIDE SEQUENCE [LARGE SCALE GENOMIC DNA]</scope>
</reference>
<dbReference type="Proteomes" id="UP000223363">
    <property type="component" value="Segment"/>
</dbReference>
<dbReference type="InterPro" id="IPR055907">
    <property type="entry name" value="DUF7484"/>
</dbReference>
<keyword evidence="2" id="KW-1185">Reference proteome</keyword>
<dbReference type="EMBL" id="MF285618">
    <property type="protein sequence ID" value="ATA65629.1"/>
    <property type="molecule type" value="Genomic_DNA"/>
</dbReference>